<comment type="caution">
    <text evidence="2">The sequence shown here is derived from an EMBL/GenBank/DDBJ whole genome shotgun (WGS) entry which is preliminary data.</text>
</comment>
<gene>
    <name evidence="2" type="ORF">OWR29_08155</name>
</gene>
<feature type="transmembrane region" description="Helical" evidence="1">
    <location>
        <begin position="227"/>
        <end position="246"/>
    </location>
</feature>
<keyword evidence="3" id="KW-1185">Reference proteome</keyword>
<evidence type="ECO:0000256" key="1">
    <source>
        <dbReference type="SAM" id="Phobius"/>
    </source>
</evidence>
<name>A0ABT4AX60_9ACTN</name>
<organism evidence="2 3">
    <name type="scientific">Paractinoplanes pyxinae</name>
    <dbReference type="NCBI Taxonomy" id="2997416"/>
    <lineage>
        <taxon>Bacteria</taxon>
        <taxon>Bacillati</taxon>
        <taxon>Actinomycetota</taxon>
        <taxon>Actinomycetes</taxon>
        <taxon>Micromonosporales</taxon>
        <taxon>Micromonosporaceae</taxon>
        <taxon>Paractinoplanes</taxon>
    </lineage>
</organism>
<keyword evidence="1" id="KW-0812">Transmembrane</keyword>
<evidence type="ECO:0008006" key="4">
    <source>
        <dbReference type="Google" id="ProtNLM"/>
    </source>
</evidence>
<accession>A0ABT4AX60</accession>
<evidence type="ECO:0000313" key="2">
    <source>
        <dbReference type="EMBL" id="MCY1137968.1"/>
    </source>
</evidence>
<dbReference type="EMBL" id="JAPNTZ010000003">
    <property type="protein sequence ID" value="MCY1137968.1"/>
    <property type="molecule type" value="Genomic_DNA"/>
</dbReference>
<protein>
    <recommendedName>
        <fullName evidence="4">RING-type E3 ubiquitin transferase</fullName>
    </recommendedName>
</protein>
<sequence>MMVVATVAFCIGALLIGGAGIFLLLNLGEHRALRTLRRIVPSPIAAKPGGRVALEGRTEYGPAGRQVGPVTGEGCAWFHVRLIREPRRGYTRGDEGPDHDLLLDFSSPAGFALADHSGRVSVDPALLSHPDLQGPRVPVTTTLVHRHTKPVTLPPVVAPEFVNDLRRGEYLTLTETRVPRGVDVFALGRLDKGELKRSRPGLTVFTSDTRDKAIAARREGIAVSNRIIVGFSLVGLALAGGGAGYLTTLA</sequence>
<evidence type="ECO:0000313" key="3">
    <source>
        <dbReference type="Proteomes" id="UP001151002"/>
    </source>
</evidence>
<dbReference type="Proteomes" id="UP001151002">
    <property type="component" value="Unassembled WGS sequence"/>
</dbReference>
<keyword evidence="1" id="KW-0472">Membrane</keyword>
<reference evidence="2" key="1">
    <citation type="submission" date="2022-11" db="EMBL/GenBank/DDBJ databases">
        <authorList>
            <person name="Somphong A."/>
            <person name="Phongsopitanun W."/>
        </authorList>
    </citation>
    <scope>NUCLEOTIDE SEQUENCE</scope>
    <source>
        <strain evidence="2">Pm04-4</strain>
    </source>
</reference>
<dbReference type="RefSeq" id="WP_267561941.1">
    <property type="nucleotide sequence ID" value="NZ_JAPNTZ010000003.1"/>
</dbReference>
<proteinExistence type="predicted"/>
<keyword evidence="1" id="KW-1133">Transmembrane helix</keyword>
<feature type="transmembrane region" description="Helical" evidence="1">
    <location>
        <begin position="6"/>
        <end position="28"/>
    </location>
</feature>